<evidence type="ECO:0000313" key="3">
    <source>
        <dbReference type="Proteomes" id="UP000635726"/>
    </source>
</evidence>
<dbReference type="SUPFAM" id="SSF109854">
    <property type="entry name" value="DinB/YfiT-like putative metalloenzymes"/>
    <property type="match status" value="1"/>
</dbReference>
<accession>A0A917PEZ3</accession>
<organism evidence="2 3">
    <name type="scientific">Deinococcus aquiradiocola</name>
    <dbReference type="NCBI Taxonomy" id="393059"/>
    <lineage>
        <taxon>Bacteria</taxon>
        <taxon>Thermotogati</taxon>
        <taxon>Deinococcota</taxon>
        <taxon>Deinococci</taxon>
        <taxon>Deinococcales</taxon>
        <taxon>Deinococcaceae</taxon>
        <taxon>Deinococcus</taxon>
    </lineage>
</organism>
<reference evidence="2" key="1">
    <citation type="journal article" date="2014" name="Int. J. Syst. Evol. Microbiol.">
        <title>Complete genome sequence of Corynebacterium casei LMG S-19264T (=DSM 44701T), isolated from a smear-ripened cheese.</title>
        <authorList>
            <consortium name="US DOE Joint Genome Institute (JGI-PGF)"/>
            <person name="Walter F."/>
            <person name="Albersmeier A."/>
            <person name="Kalinowski J."/>
            <person name="Ruckert C."/>
        </authorList>
    </citation>
    <scope>NUCLEOTIDE SEQUENCE</scope>
    <source>
        <strain evidence="2">JCM 14371</strain>
    </source>
</reference>
<dbReference type="InterPro" id="IPR034660">
    <property type="entry name" value="DinB/YfiT-like"/>
</dbReference>
<dbReference type="AlphaFoldDB" id="A0A917PEZ3"/>
<name>A0A917PEZ3_9DEIO</name>
<comment type="caution">
    <text evidence="2">The sequence shown here is derived from an EMBL/GenBank/DDBJ whole genome shotgun (WGS) entry which is preliminary data.</text>
</comment>
<keyword evidence="3" id="KW-1185">Reference proteome</keyword>
<dbReference type="Gene3D" id="1.20.120.450">
    <property type="entry name" value="dinb family like domain"/>
    <property type="match status" value="1"/>
</dbReference>
<evidence type="ECO:0000313" key="2">
    <source>
        <dbReference type="EMBL" id="GGJ72973.1"/>
    </source>
</evidence>
<evidence type="ECO:0000259" key="1">
    <source>
        <dbReference type="Pfam" id="PF12867"/>
    </source>
</evidence>
<dbReference type="Proteomes" id="UP000635726">
    <property type="component" value="Unassembled WGS sequence"/>
</dbReference>
<dbReference type="InterPro" id="IPR024775">
    <property type="entry name" value="DinB-like"/>
</dbReference>
<proteinExistence type="predicted"/>
<gene>
    <name evidence="2" type="ORF">GCM10008939_16680</name>
</gene>
<protein>
    <recommendedName>
        <fullName evidence="1">DinB-like domain-containing protein</fullName>
    </recommendedName>
</protein>
<reference evidence="2" key="2">
    <citation type="submission" date="2020-09" db="EMBL/GenBank/DDBJ databases">
        <authorList>
            <person name="Sun Q."/>
            <person name="Ohkuma M."/>
        </authorList>
    </citation>
    <scope>NUCLEOTIDE SEQUENCE</scope>
    <source>
        <strain evidence="2">JCM 14371</strain>
    </source>
</reference>
<dbReference type="EMBL" id="BMOE01000004">
    <property type="protein sequence ID" value="GGJ72973.1"/>
    <property type="molecule type" value="Genomic_DNA"/>
</dbReference>
<dbReference type="Pfam" id="PF12867">
    <property type="entry name" value="DinB_2"/>
    <property type="match status" value="1"/>
</dbReference>
<feature type="domain" description="DinB-like" evidence="1">
    <location>
        <begin position="18"/>
        <end position="138"/>
    </location>
</feature>
<sequence>MLYPDGMTHAERLAQSFLAHRTALTTLLSEIPEESATHAPWDGAMTFISLGDHLDASSRGILAALGGQAPSRDVVPSQTLQEARMRLQDSGQQVTAALTALSDEDFARVVPAFGGRQMPVSQLAELLTAHEAHHKGQMWLMARQVGVKPPFFMSM</sequence>